<dbReference type="Pfam" id="PF20432">
    <property type="entry name" value="Xre-like-HTH"/>
    <property type="match status" value="1"/>
</dbReference>
<dbReference type="Proteomes" id="UP000344571">
    <property type="component" value="Chromosome"/>
</dbReference>
<dbReference type="AlphaFoldDB" id="A0AA91U6P1"/>
<name>A0AA91U6P1_9GAMM</name>
<sequence length="133" mass="15163">MVIAQEHSLPSENAKHMIGLRAAVTILEHWKANRNQIQQVLRISRATLLRTKGEATASRLDCDQLERISIVLNIHATMRTLFKNPANVYGFMGRPNGNEFFNGRAPLDVISHGSMLTLVETYRRINRLRNGLW</sequence>
<dbReference type="Proteomes" id="UP000243750">
    <property type="component" value="Unassembled WGS sequence"/>
</dbReference>
<keyword evidence="5" id="KW-1185">Reference proteome</keyword>
<proteinExistence type="predicted"/>
<dbReference type="EMBL" id="CP033116">
    <property type="protein sequence ID" value="QFY58616.1"/>
    <property type="molecule type" value="Genomic_DNA"/>
</dbReference>
<reference evidence="3 5" key="2">
    <citation type="submission" date="2018-10" db="EMBL/GenBank/DDBJ databases">
        <title>Complete genome sequence of Pseudomonas pelagia strain Kongs-67.</title>
        <authorList>
            <person name="Sinha R.K."/>
            <person name="Krishnan K."/>
        </authorList>
    </citation>
    <scope>NUCLEOTIDE SEQUENCE [LARGE SCALE GENOMIC DNA]</scope>
    <source>
        <strain evidence="3 5">Kongs-67</strain>
    </source>
</reference>
<protein>
    <recommendedName>
        <fullName evidence="1">Antitoxin Xre-like helix-turn-helix domain-containing protein</fullName>
    </recommendedName>
</protein>
<dbReference type="EMBL" id="NWMT01000013">
    <property type="protein sequence ID" value="PCD01443.1"/>
    <property type="molecule type" value="Genomic_DNA"/>
</dbReference>
<evidence type="ECO:0000313" key="3">
    <source>
        <dbReference type="EMBL" id="QFY58616.1"/>
    </source>
</evidence>
<evidence type="ECO:0000313" key="4">
    <source>
        <dbReference type="Proteomes" id="UP000243750"/>
    </source>
</evidence>
<evidence type="ECO:0000313" key="5">
    <source>
        <dbReference type="Proteomes" id="UP000344571"/>
    </source>
</evidence>
<gene>
    <name evidence="2" type="ORF">CO192_00325</name>
    <name evidence="3" type="ORF">EAO82_00725</name>
</gene>
<dbReference type="GO" id="GO:0003677">
    <property type="term" value="F:DNA binding"/>
    <property type="evidence" value="ECO:0007669"/>
    <property type="project" value="InterPro"/>
</dbReference>
<evidence type="ECO:0000259" key="1">
    <source>
        <dbReference type="Pfam" id="PF20432"/>
    </source>
</evidence>
<evidence type="ECO:0000313" key="2">
    <source>
        <dbReference type="EMBL" id="PCD01443.1"/>
    </source>
</evidence>
<feature type="domain" description="Antitoxin Xre-like helix-turn-helix" evidence="1">
    <location>
        <begin position="16"/>
        <end position="69"/>
    </location>
</feature>
<organism evidence="2 4">
    <name type="scientific">Halopseudomonas pelagia</name>
    <dbReference type="NCBI Taxonomy" id="553151"/>
    <lineage>
        <taxon>Bacteria</taxon>
        <taxon>Pseudomonadati</taxon>
        <taxon>Pseudomonadota</taxon>
        <taxon>Gammaproteobacteria</taxon>
        <taxon>Pseudomonadales</taxon>
        <taxon>Pseudomonadaceae</taxon>
        <taxon>Halopseudomonas</taxon>
    </lineage>
</organism>
<accession>A0AA91U6P1</accession>
<dbReference type="InterPro" id="IPR046847">
    <property type="entry name" value="Xre-like_HTH"/>
</dbReference>
<reference evidence="2 4" key="1">
    <citation type="submission" date="2017-09" db="EMBL/GenBank/DDBJ databases">
        <title>Bacterial and phytoplankton interrelationship in Kongsfjorden, an Arctic fjord.</title>
        <authorList>
            <person name="Sinha R."/>
            <person name="Krishnan K."/>
        </authorList>
    </citation>
    <scope>NUCLEOTIDE SEQUENCE [LARGE SCALE GENOMIC DNA]</scope>
    <source>
        <strain evidence="2 4">58</strain>
    </source>
</reference>